<dbReference type="Gene3D" id="3.40.50.10610">
    <property type="entry name" value="ABC-type transport auxiliary lipoprotein component"/>
    <property type="match status" value="1"/>
</dbReference>
<organism evidence="1">
    <name type="scientific">Vecturithrix granuli</name>
    <dbReference type="NCBI Taxonomy" id="1499967"/>
    <lineage>
        <taxon>Bacteria</taxon>
        <taxon>Candidatus Moduliflexota</taxon>
        <taxon>Candidatus Vecturitrichia</taxon>
        <taxon>Candidatus Vecturitrichales</taxon>
        <taxon>Candidatus Vecturitrichaceae</taxon>
        <taxon>Candidatus Vecturithrix</taxon>
    </lineage>
</organism>
<dbReference type="InterPro" id="IPR005534">
    <property type="entry name" value="Curli_assmbl/transp-comp_CsgG"/>
</dbReference>
<dbReference type="AlphaFoldDB" id="A0A081C2S3"/>
<dbReference type="STRING" id="1499967.U27_05853"/>
<name>A0A081C2S3_VECG1</name>
<dbReference type="EMBL" id="DF820468">
    <property type="protein sequence ID" value="GAK58878.1"/>
    <property type="molecule type" value="Genomic_DNA"/>
</dbReference>
<dbReference type="Proteomes" id="UP000030661">
    <property type="component" value="Unassembled WGS sequence"/>
</dbReference>
<dbReference type="HOGENOM" id="CLU_1346707_0_0_0"/>
<dbReference type="GO" id="GO:0030288">
    <property type="term" value="C:outer membrane-bounded periplasmic space"/>
    <property type="evidence" value="ECO:0007669"/>
    <property type="project" value="InterPro"/>
</dbReference>
<evidence type="ECO:0000313" key="1">
    <source>
        <dbReference type="EMBL" id="GAK58878.1"/>
    </source>
</evidence>
<sequence>MFIVIVFTVTEIFISGCSMNKEIQQNSVIEPKRVVVVEFSDASQYSYGKIPYDASELLEQALTKTGQITVIPRKDWQANIDETMRDDAISIGKVAGADVVIIGKIMDFYVDHDHNPEAPLLSQRHEYNAITHVKADLIEVAIARHLSTELATGTAEKRTTRFFREGPISVDAIHERSLLNEALQDAARQLAQHIVKQLHTQSL</sequence>
<dbReference type="Pfam" id="PF03783">
    <property type="entry name" value="CsgG"/>
    <property type="match status" value="1"/>
</dbReference>
<protein>
    <recommendedName>
        <fullName evidence="3">ABC-type transport auxiliary lipoprotein component domain-containing protein</fullName>
    </recommendedName>
</protein>
<proteinExistence type="predicted"/>
<evidence type="ECO:0000313" key="2">
    <source>
        <dbReference type="Proteomes" id="UP000030661"/>
    </source>
</evidence>
<reference evidence="1" key="1">
    <citation type="journal article" date="2015" name="PeerJ">
        <title>First genomic representation of candidate bacterial phylum KSB3 points to enhanced environmental sensing as a trigger of wastewater bulking.</title>
        <authorList>
            <person name="Sekiguchi Y."/>
            <person name="Ohashi A."/>
            <person name="Parks D.H."/>
            <person name="Yamauchi T."/>
            <person name="Tyson G.W."/>
            <person name="Hugenholtz P."/>
        </authorList>
    </citation>
    <scope>NUCLEOTIDE SEQUENCE [LARGE SCALE GENOMIC DNA]</scope>
</reference>
<gene>
    <name evidence="1" type="ORF">U27_05853</name>
</gene>
<evidence type="ECO:0008006" key="3">
    <source>
        <dbReference type="Google" id="ProtNLM"/>
    </source>
</evidence>
<accession>A0A081C2S3</accession>
<keyword evidence="2" id="KW-1185">Reference proteome</keyword>